<protein>
    <submittedName>
        <fullName evidence="2">Uncharacterized protein</fullName>
    </submittedName>
</protein>
<keyword evidence="1" id="KW-1133">Transmembrane helix</keyword>
<evidence type="ECO:0000313" key="2">
    <source>
        <dbReference type="EMBL" id="MBX09463.1"/>
    </source>
</evidence>
<keyword evidence="1" id="KW-0472">Membrane</keyword>
<accession>A0A2P2KUV4</accession>
<name>A0A2P2KUV4_RHIMU</name>
<dbReference type="EMBL" id="GGEC01028979">
    <property type="protein sequence ID" value="MBX09463.1"/>
    <property type="molecule type" value="Transcribed_RNA"/>
</dbReference>
<feature type="transmembrane region" description="Helical" evidence="1">
    <location>
        <begin position="26"/>
        <end position="47"/>
    </location>
</feature>
<sequence>MVSRGISIVPASPASVHAIDSFSNSFIISLFRAPFVVSFSFVSMITLRFLNADGNTNSDCSSQ</sequence>
<evidence type="ECO:0000256" key="1">
    <source>
        <dbReference type="SAM" id="Phobius"/>
    </source>
</evidence>
<reference evidence="2" key="1">
    <citation type="submission" date="2018-02" db="EMBL/GenBank/DDBJ databases">
        <title>Rhizophora mucronata_Transcriptome.</title>
        <authorList>
            <person name="Meera S.P."/>
            <person name="Sreeshan A."/>
            <person name="Augustine A."/>
        </authorList>
    </citation>
    <scope>NUCLEOTIDE SEQUENCE</scope>
    <source>
        <tissue evidence="2">Leaf</tissue>
    </source>
</reference>
<dbReference type="AlphaFoldDB" id="A0A2P2KUV4"/>
<keyword evidence="1" id="KW-0812">Transmembrane</keyword>
<organism evidence="2">
    <name type="scientific">Rhizophora mucronata</name>
    <name type="common">Asiatic mangrove</name>
    <dbReference type="NCBI Taxonomy" id="61149"/>
    <lineage>
        <taxon>Eukaryota</taxon>
        <taxon>Viridiplantae</taxon>
        <taxon>Streptophyta</taxon>
        <taxon>Embryophyta</taxon>
        <taxon>Tracheophyta</taxon>
        <taxon>Spermatophyta</taxon>
        <taxon>Magnoliopsida</taxon>
        <taxon>eudicotyledons</taxon>
        <taxon>Gunneridae</taxon>
        <taxon>Pentapetalae</taxon>
        <taxon>rosids</taxon>
        <taxon>fabids</taxon>
        <taxon>Malpighiales</taxon>
        <taxon>Rhizophoraceae</taxon>
        <taxon>Rhizophora</taxon>
    </lineage>
</organism>
<proteinExistence type="predicted"/>